<evidence type="ECO:0000256" key="9">
    <source>
        <dbReference type="ARBA" id="ARBA00022826"/>
    </source>
</evidence>
<reference evidence="32" key="1">
    <citation type="submission" date="2025-08" db="UniProtKB">
        <authorList>
            <consortium name="RefSeq"/>
        </authorList>
    </citation>
    <scope>IDENTIFICATION</scope>
    <source>
        <strain evidence="32">J_2021</strain>
        <tissue evidence="32">Erythrocytes</tissue>
    </source>
</reference>
<keyword evidence="9" id="KW-0631">Potassium channel</keyword>
<feature type="region of interest" description="Disordered" evidence="28">
    <location>
        <begin position="766"/>
        <end position="796"/>
    </location>
</feature>
<keyword evidence="31" id="KW-1185">Reference proteome</keyword>
<evidence type="ECO:0000256" key="22">
    <source>
        <dbReference type="ARBA" id="ARBA00030518"/>
    </source>
</evidence>
<dbReference type="FunFam" id="3.40.50.720:FF:000098">
    <property type="entry name" value="calcium-activated potassium channel subunit alpha-1 isoform X3"/>
    <property type="match status" value="1"/>
</dbReference>
<evidence type="ECO:0000256" key="28">
    <source>
        <dbReference type="SAM" id="MobiDB-lite"/>
    </source>
</evidence>
<dbReference type="SUPFAM" id="SSF81324">
    <property type="entry name" value="Voltage-gated potassium channels"/>
    <property type="match status" value="1"/>
</dbReference>
<feature type="transmembrane region" description="Helical" evidence="29">
    <location>
        <begin position="335"/>
        <end position="353"/>
    </location>
</feature>
<accession>A0A8J1L409</accession>
<evidence type="ECO:0000256" key="14">
    <source>
        <dbReference type="ARBA" id="ARBA00022989"/>
    </source>
</evidence>
<feature type="transmembrane region" description="Helical" evidence="29">
    <location>
        <begin position="185"/>
        <end position="203"/>
    </location>
</feature>
<evidence type="ECO:0000256" key="12">
    <source>
        <dbReference type="ARBA" id="ARBA00022882"/>
    </source>
</evidence>
<feature type="compositionally biased region" description="Basic and acidic residues" evidence="28">
    <location>
        <begin position="1232"/>
        <end position="1252"/>
    </location>
</feature>
<dbReference type="Gene3D" id="3.40.50.720">
    <property type="entry name" value="NAD(P)-binding Rossmann-like Domain"/>
    <property type="match status" value="2"/>
</dbReference>
<dbReference type="RefSeq" id="XP_041424268.1">
    <property type="nucleotide sequence ID" value="XM_041568334.1"/>
</dbReference>
<evidence type="ECO:0000256" key="1">
    <source>
        <dbReference type="ARBA" id="ARBA00004651"/>
    </source>
</evidence>
<keyword evidence="12" id="KW-0851">Voltage-gated channel</keyword>
<feature type="domain" description="RCK N-terminal" evidence="30">
    <location>
        <begin position="849"/>
        <end position="993"/>
    </location>
</feature>
<dbReference type="PANTHER" id="PTHR10027">
    <property type="entry name" value="CALCIUM-ACTIVATED POTASSIUM CHANNEL ALPHA CHAIN"/>
    <property type="match status" value="1"/>
</dbReference>
<dbReference type="FunFam" id="1.10.287.70:FF:000015">
    <property type="entry name" value="Calcium-activated potassium channel subunit alpha-1 isoform X7"/>
    <property type="match status" value="1"/>
</dbReference>
<name>A0A8J1L409_XENLA</name>
<dbReference type="GeneID" id="373712"/>
<evidence type="ECO:0000256" key="21">
    <source>
        <dbReference type="ARBA" id="ARBA00030326"/>
    </source>
</evidence>
<evidence type="ECO:0000256" key="29">
    <source>
        <dbReference type="SAM" id="Phobius"/>
    </source>
</evidence>
<keyword evidence="8" id="KW-0479">Metal-binding</keyword>
<keyword evidence="13" id="KW-0630">Potassium</keyword>
<evidence type="ECO:0000256" key="11">
    <source>
        <dbReference type="ARBA" id="ARBA00022842"/>
    </source>
</evidence>
<evidence type="ECO:0000256" key="26">
    <source>
        <dbReference type="ARBA" id="ARBA00033447"/>
    </source>
</evidence>
<dbReference type="SUPFAM" id="SSF51735">
    <property type="entry name" value="NAD(P)-binding Rossmann-fold domains"/>
    <property type="match status" value="1"/>
</dbReference>
<keyword evidence="11" id="KW-0460">Magnesium</keyword>
<protein>
    <recommendedName>
        <fullName evidence="3">Calcium-activated potassium channel subunit alpha-1</fullName>
    </recommendedName>
    <alternativeName>
        <fullName evidence="18">BK channel</fullName>
    </alternativeName>
    <alternativeName>
        <fullName evidence="22">BKCA alpha</fullName>
    </alternativeName>
    <alternativeName>
        <fullName evidence="20">Calcium-activated potassium channel, subfamily M subunit alpha-1</fullName>
    </alternativeName>
    <alternativeName>
        <fullName evidence="24">K(VCA)alpha</fullName>
    </alternativeName>
    <alternativeName>
        <fullName evidence="23">KCa1.1</fullName>
    </alternativeName>
    <alternativeName>
        <fullName evidence="25">Maxi K channel</fullName>
    </alternativeName>
    <alternativeName>
        <fullName evidence="19">Slo-alpha</fullName>
    </alternativeName>
    <alternativeName>
        <fullName evidence="21">Slo1</fullName>
    </alternativeName>
    <alternativeName>
        <fullName evidence="26">Slowpoke homolog</fullName>
    </alternativeName>
</protein>
<keyword evidence="14 29" id="KW-1133">Transmembrane helix</keyword>
<evidence type="ECO:0000256" key="16">
    <source>
        <dbReference type="ARBA" id="ARBA00023136"/>
    </source>
</evidence>
<evidence type="ECO:0000256" key="17">
    <source>
        <dbReference type="ARBA" id="ARBA00023303"/>
    </source>
</evidence>
<dbReference type="PRINTS" id="PR00169">
    <property type="entry name" value="KCHANNEL"/>
</dbReference>
<evidence type="ECO:0000256" key="27">
    <source>
        <dbReference type="ARBA" id="ARBA00034430"/>
    </source>
</evidence>
<dbReference type="Gene3D" id="1.10.287.70">
    <property type="match status" value="1"/>
</dbReference>
<keyword evidence="17 32" id="KW-0407">Ion channel</keyword>
<keyword evidence="4" id="KW-0813">Transport</keyword>
<keyword evidence="6" id="KW-0633">Potassium transport</keyword>
<dbReference type="Pfam" id="PF22614">
    <property type="entry name" value="Slo-like_RCK"/>
    <property type="match status" value="2"/>
</dbReference>
<keyword evidence="7 29" id="KW-0812">Transmembrane</keyword>
<dbReference type="InterPro" id="IPR003148">
    <property type="entry name" value="RCK_N"/>
</dbReference>
<evidence type="ECO:0000256" key="15">
    <source>
        <dbReference type="ARBA" id="ARBA00023065"/>
    </source>
</evidence>
<dbReference type="PROSITE" id="PS51201">
    <property type="entry name" value="RCK_N"/>
    <property type="match status" value="2"/>
</dbReference>
<dbReference type="FunFam" id="3.40.50.720:FF:000005">
    <property type="entry name" value="calcium-activated potassium channel subunit alpha-1 isoform X6"/>
    <property type="match status" value="1"/>
</dbReference>
<dbReference type="Pfam" id="PF21014">
    <property type="entry name" value="Slowpoke_C"/>
    <property type="match status" value="1"/>
</dbReference>
<dbReference type="GO" id="GO:0060072">
    <property type="term" value="F:large conductance calcium-activated potassium channel activity"/>
    <property type="evidence" value="ECO:0007669"/>
    <property type="project" value="TreeGrafter"/>
</dbReference>
<evidence type="ECO:0000313" key="31">
    <source>
        <dbReference type="Proteomes" id="UP000186698"/>
    </source>
</evidence>
<evidence type="ECO:0000256" key="2">
    <source>
        <dbReference type="ARBA" id="ARBA00008648"/>
    </source>
</evidence>
<evidence type="ECO:0000256" key="4">
    <source>
        <dbReference type="ARBA" id="ARBA00022448"/>
    </source>
</evidence>
<dbReference type="InterPro" id="IPR003929">
    <property type="entry name" value="K_chnl_BK_asu"/>
</dbReference>
<keyword evidence="10" id="KW-0106">Calcium</keyword>
<dbReference type="GO" id="GO:0034702">
    <property type="term" value="C:monoatomic ion channel complex"/>
    <property type="evidence" value="ECO:0007669"/>
    <property type="project" value="UniProtKB-KW"/>
</dbReference>
<evidence type="ECO:0000256" key="24">
    <source>
        <dbReference type="ARBA" id="ARBA00031597"/>
    </source>
</evidence>
<evidence type="ECO:0000256" key="20">
    <source>
        <dbReference type="ARBA" id="ARBA00030288"/>
    </source>
</evidence>
<dbReference type="GO" id="GO:0045211">
    <property type="term" value="C:postsynaptic membrane"/>
    <property type="evidence" value="ECO:0007669"/>
    <property type="project" value="TreeGrafter"/>
</dbReference>
<keyword evidence="16 29" id="KW-0472">Membrane</keyword>
<feature type="transmembrane region" description="Helical" evidence="29">
    <location>
        <begin position="268"/>
        <end position="289"/>
    </location>
</feature>
<feature type="compositionally biased region" description="Low complexity" evidence="28">
    <location>
        <begin position="1197"/>
        <end position="1218"/>
    </location>
</feature>
<dbReference type="Proteomes" id="UP000186698">
    <property type="component" value="Chromosome 7L"/>
</dbReference>
<dbReference type="PANTHER" id="PTHR10027:SF33">
    <property type="entry name" value="CALCIUM-ACTIVATED POTASSIUM CHANNEL SUBUNIT ALPHA-1-RELATED"/>
    <property type="match status" value="1"/>
</dbReference>
<evidence type="ECO:0000256" key="5">
    <source>
        <dbReference type="ARBA" id="ARBA00022475"/>
    </source>
</evidence>
<gene>
    <name evidence="32" type="primary">kcnma1.L</name>
    <name evidence="32" type="synonym">bktm</name>
    <name evidence="32" type="synonym">kcnma1</name>
    <name evidence="32" type="synonym">kcnma1-A</name>
    <name evidence="32" type="synonym">sakca</name>
    <name evidence="32" type="synonym">Slo</name>
</gene>
<dbReference type="InterPro" id="IPR047871">
    <property type="entry name" value="K_chnl_Slo-like"/>
</dbReference>
<dbReference type="GO" id="GO:0046872">
    <property type="term" value="F:metal ion binding"/>
    <property type="evidence" value="ECO:0007669"/>
    <property type="project" value="UniProtKB-KW"/>
</dbReference>
<evidence type="ECO:0000256" key="10">
    <source>
        <dbReference type="ARBA" id="ARBA00022837"/>
    </source>
</evidence>
<evidence type="ECO:0000259" key="30">
    <source>
        <dbReference type="PROSITE" id="PS51201"/>
    </source>
</evidence>
<evidence type="ECO:0000256" key="6">
    <source>
        <dbReference type="ARBA" id="ARBA00022538"/>
    </source>
</evidence>
<evidence type="ECO:0000256" key="13">
    <source>
        <dbReference type="ARBA" id="ARBA00022958"/>
    </source>
</evidence>
<dbReference type="InterPro" id="IPR036291">
    <property type="entry name" value="NAD(P)-bd_dom_sf"/>
</dbReference>
<feature type="domain" description="RCK N-terminal" evidence="30">
    <location>
        <begin position="375"/>
        <end position="517"/>
    </location>
</feature>
<evidence type="ECO:0000256" key="25">
    <source>
        <dbReference type="ARBA" id="ARBA00031999"/>
    </source>
</evidence>
<feature type="region of interest" description="Disordered" evidence="28">
    <location>
        <begin position="1197"/>
        <end position="1252"/>
    </location>
</feature>
<dbReference type="CTD" id="373712"/>
<comment type="subcellular location">
    <subcellularLocation>
        <location evidence="1">Cell membrane</location>
        <topology evidence="1">Multi-pass membrane protein</topology>
    </subcellularLocation>
</comment>
<keyword evidence="5" id="KW-1003">Cell membrane</keyword>
<dbReference type="InterPro" id="IPR048735">
    <property type="entry name" value="Slowpoke-like_C"/>
</dbReference>
<comment type="catalytic activity">
    <reaction evidence="27">
        <text>K(+)(in) = K(+)(out)</text>
        <dbReference type="Rhea" id="RHEA:29463"/>
        <dbReference type="ChEBI" id="CHEBI:29103"/>
    </reaction>
</comment>
<keyword evidence="15" id="KW-0406">Ion transport</keyword>
<feature type="compositionally biased region" description="Polar residues" evidence="28">
    <location>
        <begin position="1219"/>
        <end position="1228"/>
    </location>
</feature>
<proteinExistence type="inferred from homology"/>
<feature type="transmembrane region" description="Helical" evidence="29">
    <location>
        <begin position="305"/>
        <end position="323"/>
    </location>
</feature>
<evidence type="ECO:0000256" key="7">
    <source>
        <dbReference type="ARBA" id="ARBA00022692"/>
    </source>
</evidence>
<dbReference type="Pfam" id="PF00520">
    <property type="entry name" value="Ion_trans"/>
    <property type="match status" value="1"/>
</dbReference>
<feature type="transmembrane region" description="Helical" evidence="29">
    <location>
        <begin position="147"/>
        <end position="165"/>
    </location>
</feature>
<evidence type="ECO:0000256" key="8">
    <source>
        <dbReference type="ARBA" id="ARBA00022723"/>
    </source>
</evidence>
<evidence type="ECO:0000256" key="18">
    <source>
        <dbReference type="ARBA" id="ARBA00029579"/>
    </source>
</evidence>
<dbReference type="InterPro" id="IPR005821">
    <property type="entry name" value="Ion_trans_dom"/>
</dbReference>
<evidence type="ECO:0000256" key="23">
    <source>
        <dbReference type="ARBA" id="ARBA00030652"/>
    </source>
</evidence>
<evidence type="ECO:0000256" key="3">
    <source>
        <dbReference type="ARBA" id="ARBA00018044"/>
    </source>
</evidence>
<organism evidence="31 32">
    <name type="scientific">Xenopus laevis</name>
    <name type="common">African clawed frog</name>
    <dbReference type="NCBI Taxonomy" id="8355"/>
    <lineage>
        <taxon>Eukaryota</taxon>
        <taxon>Metazoa</taxon>
        <taxon>Chordata</taxon>
        <taxon>Craniata</taxon>
        <taxon>Vertebrata</taxon>
        <taxon>Euteleostomi</taxon>
        <taxon>Amphibia</taxon>
        <taxon>Batrachia</taxon>
        <taxon>Anura</taxon>
        <taxon>Pipoidea</taxon>
        <taxon>Pipidae</taxon>
        <taxon>Xenopodinae</taxon>
        <taxon>Xenopus</taxon>
        <taxon>Xenopus</taxon>
    </lineage>
</organism>
<comment type="similarity">
    <text evidence="2">Belongs to the potassium channel family. Calcium-activated (TC 1.A.1.3) subfamily. KCa1.1/KCNMA1 sub-subfamily.</text>
</comment>
<evidence type="ECO:0000256" key="19">
    <source>
        <dbReference type="ARBA" id="ARBA00029583"/>
    </source>
</evidence>
<evidence type="ECO:0000313" key="32">
    <source>
        <dbReference type="RefSeq" id="XP_041424268.1"/>
    </source>
</evidence>
<feature type="transmembrane region" description="Helical" evidence="29">
    <location>
        <begin position="52"/>
        <end position="74"/>
    </location>
</feature>
<sequence length="1298" mass="146010">MATWNASQIILNSMSNIIESPQSKSHPVMASNGASLFIPVTMEVPCDQGTRMWWAFLASSMVTFFGGLFIILVWRTFKYLWTVCCHCGGKNKEAQKVVNVASSQVTDGDYKPTDDKEEVGVAEVGWMTSVKDWAGVMISAQTLTGRVLVVTVFALSIGALMIYFIDSSNPIESCQNFYKDFTLQIDMAFNIFFLLYFGLRFIAANDKLWFWLEVNSVVDFFTVPPVFVSVYLNRSWLGLRFLRALRLIQFSEILQFLNILKTSNSIKLVNLCSIFISTWLTAAGFIHLVENSGDPWRNFENSQDLSYWECVYLLMVTMSTVGYGDVYAKTTLGRLFMVFFILGGLAMFARYVPEIAALILNRKKYGGTFNATRGRKHIVVCGHITLESVSNFLKDFLHKDRDDVNVEIVFLHNISPNLELEALFKRHFTQVEFYQGSVLNPHDLARVKIESADACLILANKYCADPDAEDASNIMRVISIKNYHPKIRIITQMLQYHNKAHLLNIPSWNWKDGDDAICLAELKLGFIAQSCLAQGLSTMLANLFSMRSFIKIEEDTWQKYYLEGVANEMYTEYLSSAFVGLSFPAVCELCFVKLKLLMIAIEYKSEKGESRILINPGNHMKIKEGTLGFFIASDAKEVKRAFFYCKACHDDITDPKRIKKCACKRPAKEEHRLSIHRLSIHSQAAKASYSVTSSKLCTEQQEPVPLVNNRKGSLFLPCDSSLLHLQLLSSSGTGHHTSIKLQRALSLPGKYRYHPNQPILIQKQFEDEQPSALSPKKKQRNGGMRHSPNTSPNMMRHDPLLMTGNDQIDNMDSSSVKRYDSTGMFHWCPAKELDKVLLTRSEAAMTVLSGHVVVCIFGDMTSALIGVRNLVMPLRASNFHYHELKHIVFVGSLDYIKREWETLHNFPKVSILPGTPLSRADLRAVNINLCDMCVILSANQNNIDDTSLQDKECILASLNIKSMQFDDSIGLLQANSQGFTPPGMERSSPDNSPLHGVARQASITTGANIPIITELVNDSNVQFLDQDDDDDPDTELYLTQPFACGTAFAVSVLDSLMSATYFNDNILTLIRTLVTGGATPELEALVAEENALRGGYSTPQTLANRDRCRVAQLALYDGPFADLGDGGCYGDLYCKALKTYNMLCFGIYRLRDAHISTPSQCTKRYVITNPPYEFELVPTDLIFCLMQFDHNASQSRASLSHSSHSSHSSSKKSSSVTSILHTASANRQNRVKARDSRDKQKTNRMGQAEKKWYTDETENNYPRNIQIKPMSTHMANQINQYKSTSSLIPPIREVEDEC</sequence>
<dbReference type="PRINTS" id="PR01449">
    <property type="entry name" value="BKCHANNELA"/>
</dbReference>
<dbReference type="Pfam" id="PF03493">
    <property type="entry name" value="BK_channel_a"/>
    <property type="match status" value="1"/>
</dbReference>